<dbReference type="EMBL" id="JARIHO010000071">
    <property type="protein sequence ID" value="KAJ7312577.1"/>
    <property type="molecule type" value="Genomic_DNA"/>
</dbReference>
<keyword evidence="3" id="KW-1185">Reference proteome</keyword>
<accession>A0AAD7ECK1</accession>
<evidence type="ECO:0000256" key="1">
    <source>
        <dbReference type="SAM" id="Phobius"/>
    </source>
</evidence>
<dbReference type="Proteomes" id="UP001218218">
    <property type="component" value="Unassembled WGS sequence"/>
</dbReference>
<keyword evidence="1" id="KW-0472">Membrane</keyword>
<evidence type="ECO:0000313" key="2">
    <source>
        <dbReference type="EMBL" id="KAJ7312577.1"/>
    </source>
</evidence>
<dbReference type="AlphaFoldDB" id="A0AAD7ECK1"/>
<reference evidence="2" key="1">
    <citation type="submission" date="2023-03" db="EMBL/GenBank/DDBJ databases">
        <title>Massive genome expansion in bonnet fungi (Mycena s.s.) driven by repeated elements and novel gene families across ecological guilds.</title>
        <authorList>
            <consortium name="Lawrence Berkeley National Laboratory"/>
            <person name="Harder C.B."/>
            <person name="Miyauchi S."/>
            <person name="Viragh M."/>
            <person name="Kuo A."/>
            <person name="Thoen E."/>
            <person name="Andreopoulos B."/>
            <person name="Lu D."/>
            <person name="Skrede I."/>
            <person name="Drula E."/>
            <person name="Henrissat B."/>
            <person name="Morin E."/>
            <person name="Kohler A."/>
            <person name="Barry K."/>
            <person name="LaButti K."/>
            <person name="Morin E."/>
            <person name="Salamov A."/>
            <person name="Lipzen A."/>
            <person name="Mereny Z."/>
            <person name="Hegedus B."/>
            <person name="Baldrian P."/>
            <person name="Stursova M."/>
            <person name="Weitz H."/>
            <person name="Taylor A."/>
            <person name="Grigoriev I.V."/>
            <person name="Nagy L.G."/>
            <person name="Martin F."/>
            <person name="Kauserud H."/>
        </authorList>
    </citation>
    <scope>NUCLEOTIDE SEQUENCE</scope>
    <source>
        <strain evidence="2">CBHHK002</strain>
    </source>
</reference>
<feature type="transmembrane region" description="Helical" evidence="1">
    <location>
        <begin position="15"/>
        <end position="37"/>
    </location>
</feature>
<evidence type="ECO:0000313" key="3">
    <source>
        <dbReference type="Proteomes" id="UP001218218"/>
    </source>
</evidence>
<protein>
    <submittedName>
        <fullName evidence="2">Uncharacterized protein</fullName>
    </submittedName>
</protein>
<sequence>MPRRSPNAQTSPQRIVLGLGITGITVTAALLILYGYAAWNTGQFRVICPYGSRSLADAGDLQWPAVVGGYQRSPILDKDFR</sequence>
<organism evidence="2 3">
    <name type="scientific">Mycena albidolilacea</name>
    <dbReference type="NCBI Taxonomy" id="1033008"/>
    <lineage>
        <taxon>Eukaryota</taxon>
        <taxon>Fungi</taxon>
        <taxon>Dikarya</taxon>
        <taxon>Basidiomycota</taxon>
        <taxon>Agaricomycotina</taxon>
        <taxon>Agaricomycetes</taxon>
        <taxon>Agaricomycetidae</taxon>
        <taxon>Agaricales</taxon>
        <taxon>Marasmiineae</taxon>
        <taxon>Mycenaceae</taxon>
        <taxon>Mycena</taxon>
    </lineage>
</organism>
<name>A0AAD7ECK1_9AGAR</name>
<proteinExistence type="predicted"/>
<comment type="caution">
    <text evidence="2">The sequence shown here is derived from an EMBL/GenBank/DDBJ whole genome shotgun (WGS) entry which is preliminary data.</text>
</comment>
<keyword evidence="1" id="KW-0812">Transmembrane</keyword>
<keyword evidence="1" id="KW-1133">Transmembrane helix</keyword>
<gene>
    <name evidence="2" type="ORF">DFH08DRAFT_973365</name>
</gene>